<dbReference type="GO" id="GO:0006457">
    <property type="term" value="P:protein folding"/>
    <property type="evidence" value="ECO:0007669"/>
    <property type="project" value="InterPro"/>
</dbReference>
<evidence type="ECO:0000256" key="4">
    <source>
        <dbReference type="ARBA" id="ARBA00072592"/>
    </source>
</evidence>
<dbReference type="InterPro" id="IPR009053">
    <property type="entry name" value="Prefoldin"/>
</dbReference>
<dbReference type="InterPro" id="IPR036218">
    <property type="entry name" value="HIVI-bd_sf"/>
</dbReference>
<dbReference type="STRING" id="37546.A0A1B0FEX4"/>
<evidence type="ECO:0000256" key="1">
    <source>
        <dbReference type="ARBA" id="ARBA00008045"/>
    </source>
</evidence>
<dbReference type="Proteomes" id="UP000092444">
    <property type="component" value="Unassembled WGS sequence"/>
</dbReference>
<comment type="subunit">
    <text evidence="2">Heterohexamer of two PFD-alpha type and four PFD-beta type subunits.</text>
</comment>
<evidence type="ECO:0000256" key="2">
    <source>
        <dbReference type="ARBA" id="ARBA00011695"/>
    </source>
</evidence>
<keyword evidence="7" id="KW-1185">Reference proteome</keyword>
<dbReference type="GO" id="GO:0051131">
    <property type="term" value="P:chaperone-mediated protein complex assembly"/>
    <property type="evidence" value="ECO:0007669"/>
    <property type="project" value="TreeGrafter"/>
</dbReference>
<dbReference type="FunFam" id="1.10.287.370:FF:000003">
    <property type="entry name" value="Prefoldin subunit 6"/>
    <property type="match status" value="1"/>
</dbReference>
<feature type="domain" description="Lens epithelium-derived growth factor integrase-binding" evidence="5">
    <location>
        <begin position="198"/>
        <end position="249"/>
    </location>
</feature>
<dbReference type="CDD" id="cd23161">
    <property type="entry name" value="Prefoldin_6"/>
    <property type="match status" value="1"/>
</dbReference>
<dbReference type="GO" id="GO:0051082">
    <property type="term" value="F:unfolded protein binding"/>
    <property type="evidence" value="ECO:0007669"/>
    <property type="project" value="InterPro"/>
</dbReference>
<dbReference type="Gene3D" id="1.20.930.10">
    <property type="entry name" value="Conserved domain common to transcription factors TFIIS, elongin A, CRSP70"/>
    <property type="match status" value="1"/>
</dbReference>
<dbReference type="SUPFAM" id="SSF140576">
    <property type="entry name" value="HIV integrase-binding domain"/>
    <property type="match status" value="1"/>
</dbReference>
<evidence type="ECO:0000259" key="5">
    <source>
        <dbReference type="Pfam" id="PF11467"/>
    </source>
</evidence>
<keyword evidence="3" id="KW-0143">Chaperone</keyword>
<organism evidence="6 7">
    <name type="scientific">Glossina morsitans morsitans</name>
    <name type="common">Savannah tsetse fly</name>
    <dbReference type="NCBI Taxonomy" id="37546"/>
    <lineage>
        <taxon>Eukaryota</taxon>
        <taxon>Metazoa</taxon>
        <taxon>Ecdysozoa</taxon>
        <taxon>Arthropoda</taxon>
        <taxon>Hexapoda</taxon>
        <taxon>Insecta</taxon>
        <taxon>Pterygota</taxon>
        <taxon>Neoptera</taxon>
        <taxon>Endopterygota</taxon>
        <taxon>Diptera</taxon>
        <taxon>Brachycera</taxon>
        <taxon>Muscomorpha</taxon>
        <taxon>Hippoboscoidea</taxon>
        <taxon>Glossinidae</taxon>
        <taxon>Glossina</taxon>
    </lineage>
</organism>
<comment type="similarity">
    <text evidence="1">Belongs to the prefoldin subunit beta family.</text>
</comment>
<evidence type="ECO:0000256" key="3">
    <source>
        <dbReference type="ARBA" id="ARBA00023186"/>
    </source>
</evidence>
<dbReference type="GO" id="GO:0005737">
    <property type="term" value="C:cytoplasm"/>
    <property type="evidence" value="ECO:0007669"/>
    <property type="project" value="TreeGrafter"/>
</dbReference>
<dbReference type="AlphaFoldDB" id="A0A1B0FEX4"/>
<dbReference type="SUPFAM" id="SSF46579">
    <property type="entry name" value="Prefoldin"/>
    <property type="match status" value="1"/>
</dbReference>
<name>A0A1B0FEX4_GLOMM</name>
<dbReference type="InterPro" id="IPR035441">
    <property type="entry name" value="TFIIS/LEDGF_dom_sf"/>
</dbReference>
<dbReference type="PANTHER" id="PTHR21431">
    <property type="entry name" value="PREFOLDIN SUBUNIT 6"/>
    <property type="match status" value="1"/>
</dbReference>
<sequence>MEKNSATLVKKLQSELEAYQNLQKSFGKLMKQRTILEGQLNENKIVFEELKLLGPENKVYKLYGPVLVKQDLEESRQNVGKRIEYISKELKRSNETLEEAALNGEDIPTLSHITSDTLTTRRANGDKFVQTPINNFVDESTSTEDIPADVRETIAMAHNEKELQNRVVMSPPSSAVDEESIYESFFESVIEEDYLFHEHRLMQLTQDIKGCLGLNSADVARCLEILTGYKELQLNKLVLSRNPDSVNTTPVL</sequence>
<proteinExistence type="inferred from homology"/>
<dbReference type="InterPro" id="IPR021567">
    <property type="entry name" value="LEDGF_IBD"/>
</dbReference>
<dbReference type="Gene3D" id="1.10.287.370">
    <property type="match status" value="1"/>
</dbReference>
<dbReference type="GO" id="GO:0016272">
    <property type="term" value="C:prefoldin complex"/>
    <property type="evidence" value="ECO:0007669"/>
    <property type="project" value="InterPro"/>
</dbReference>
<evidence type="ECO:0000313" key="6">
    <source>
        <dbReference type="EnsemblMetazoa" id="GMOY002169-PA"/>
    </source>
</evidence>
<dbReference type="VEuPathDB" id="VectorBase:GMOY002169"/>
<evidence type="ECO:0000313" key="7">
    <source>
        <dbReference type="Proteomes" id="UP000092444"/>
    </source>
</evidence>
<dbReference type="Pfam" id="PF11467">
    <property type="entry name" value="LEDGF"/>
    <property type="match status" value="1"/>
</dbReference>
<dbReference type="Pfam" id="PF01920">
    <property type="entry name" value="Prefoldin_2"/>
    <property type="match status" value="1"/>
</dbReference>
<protein>
    <recommendedName>
        <fullName evidence="4">Probable prefoldin subunit 6</fullName>
    </recommendedName>
</protein>
<dbReference type="EMBL" id="CCAG010017197">
    <property type="status" value="NOT_ANNOTATED_CDS"/>
    <property type="molecule type" value="Genomic_DNA"/>
</dbReference>
<dbReference type="InterPro" id="IPR002777">
    <property type="entry name" value="PFD_beta-like"/>
</dbReference>
<dbReference type="EnsemblMetazoa" id="GMOY002169-RA">
    <property type="protein sequence ID" value="GMOY002169-PA"/>
    <property type="gene ID" value="GMOY002169"/>
</dbReference>
<dbReference type="PANTHER" id="PTHR21431:SF0">
    <property type="entry name" value="PREFOLDIN SUBUNIT 6"/>
    <property type="match status" value="1"/>
</dbReference>
<dbReference type="GO" id="GO:0051087">
    <property type="term" value="F:protein-folding chaperone binding"/>
    <property type="evidence" value="ECO:0007669"/>
    <property type="project" value="TreeGrafter"/>
</dbReference>
<reference evidence="6" key="1">
    <citation type="submission" date="2020-05" db="UniProtKB">
        <authorList>
            <consortium name="EnsemblMetazoa"/>
        </authorList>
    </citation>
    <scope>IDENTIFICATION</scope>
    <source>
        <strain evidence="6">Yale</strain>
    </source>
</reference>
<accession>A0A1B0FEX4</accession>